<evidence type="ECO:0000313" key="7">
    <source>
        <dbReference type="Proteomes" id="UP000576393"/>
    </source>
</evidence>
<dbReference type="EMBL" id="JACCCO010000003">
    <property type="protein sequence ID" value="NYF43493.1"/>
    <property type="molecule type" value="Genomic_DNA"/>
</dbReference>
<accession>A0A852V886</accession>
<evidence type="ECO:0000313" key="6">
    <source>
        <dbReference type="EMBL" id="NYF43493.1"/>
    </source>
</evidence>
<dbReference type="Pfam" id="PF04228">
    <property type="entry name" value="Zn_peptidase"/>
    <property type="match status" value="1"/>
</dbReference>
<comment type="caution">
    <text evidence="6">The sequence shown here is derived from an EMBL/GenBank/DDBJ whole genome shotgun (WGS) entry which is preliminary data.</text>
</comment>
<feature type="chain" id="PRO_5032661335" description="Metalloprotease" evidence="5">
    <location>
        <begin position="25"/>
        <end position="260"/>
    </location>
</feature>
<evidence type="ECO:0000256" key="2">
    <source>
        <dbReference type="ARBA" id="ARBA00022692"/>
    </source>
</evidence>
<evidence type="ECO:0008006" key="8">
    <source>
        <dbReference type="Google" id="ProtNLM"/>
    </source>
</evidence>
<evidence type="ECO:0000256" key="1">
    <source>
        <dbReference type="ARBA" id="ARBA00004167"/>
    </source>
</evidence>
<gene>
    <name evidence="6" type="ORF">HDA43_005720</name>
</gene>
<dbReference type="RefSeq" id="WP_179827032.1">
    <property type="nucleotide sequence ID" value="NZ_JACCCO010000003.1"/>
</dbReference>
<dbReference type="Proteomes" id="UP000576393">
    <property type="component" value="Unassembled WGS sequence"/>
</dbReference>
<keyword evidence="7" id="KW-1185">Reference proteome</keyword>
<feature type="signal peptide" evidence="5">
    <location>
        <begin position="1"/>
        <end position="24"/>
    </location>
</feature>
<keyword evidence="4" id="KW-0472">Membrane</keyword>
<keyword evidence="3" id="KW-1133">Transmembrane helix</keyword>
<proteinExistence type="predicted"/>
<name>A0A852V886_9ACTN</name>
<organism evidence="6 7">
    <name type="scientific">Streptosporangium sandarakinum</name>
    <dbReference type="NCBI Taxonomy" id="1260955"/>
    <lineage>
        <taxon>Bacteria</taxon>
        <taxon>Bacillati</taxon>
        <taxon>Actinomycetota</taxon>
        <taxon>Actinomycetes</taxon>
        <taxon>Streptosporangiales</taxon>
        <taxon>Streptosporangiaceae</taxon>
        <taxon>Streptosporangium</taxon>
    </lineage>
</organism>
<sequence>MRTPLITLLSGVFAGLLFTGTAAAGVAGQEAAPAPTGTKALTSNPIYKTGTLDVTSCQEQPVKADDLDSSRVYLEFVVECLNDTWGRQFAKAKLPFSKPGFQTTARLGYPTGCGPFPKGAQAVYCAKTKKITFLLNPSILSESTELFLLEVIAHEYGHHVQRLSGMTGALDHRKYRTKKALLADIRKIELQAECLGGAFIGSIWRDLGRSESDLRYVVSYAYDTVSHGKARNVAHWLNRGFTQESPGACNTWTAAPSKVS</sequence>
<keyword evidence="2" id="KW-0812">Transmembrane</keyword>
<dbReference type="GO" id="GO:0016020">
    <property type="term" value="C:membrane"/>
    <property type="evidence" value="ECO:0007669"/>
    <property type="project" value="UniProtKB-SubCell"/>
</dbReference>
<evidence type="ECO:0000256" key="5">
    <source>
        <dbReference type="SAM" id="SignalP"/>
    </source>
</evidence>
<reference evidence="6 7" key="1">
    <citation type="submission" date="2020-07" db="EMBL/GenBank/DDBJ databases">
        <title>Sequencing the genomes of 1000 actinobacteria strains.</title>
        <authorList>
            <person name="Klenk H.-P."/>
        </authorList>
    </citation>
    <scope>NUCLEOTIDE SEQUENCE [LARGE SCALE GENOMIC DNA]</scope>
    <source>
        <strain evidence="6 7">DSM 45763</strain>
    </source>
</reference>
<evidence type="ECO:0000256" key="3">
    <source>
        <dbReference type="ARBA" id="ARBA00022989"/>
    </source>
</evidence>
<keyword evidence="5" id="KW-0732">Signal</keyword>
<dbReference type="AlphaFoldDB" id="A0A852V886"/>
<dbReference type="PANTHER" id="PTHR30168">
    <property type="entry name" value="PUTATIVE MEMBRANE PROTEIN YPFJ"/>
    <property type="match status" value="1"/>
</dbReference>
<protein>
    <recommendedName>
        <fullName evidence="8">Metalloprotease</fullName>
    </recommendedName>
</protein>
<comment type="subcellular location">
    <subcellularLocation>
        <location evidence="1">Membrane</location>
        <topology evidence="1">Single-pass membrane protein</topology>
    </subcellularLocation>
</comment>
<evidence type="ECO:0000256" key="4">
    <source>
        <dbReference type="ARBA" id="ARBA00023136"/>
    </source>
</evidence>
<dbReference type="InterPro" id="IPR007343">
    <property type="entry name" value="Uncharacterised_pept_Zn_put"/>
</dbReference>
<dbReference type="PANTHER" id="PTHR30168:SF0">
    <property type="entry name" value="INNER MEMBRANE PROTEIN"/>
    <property type="match status" value="1"/>
</dbReference>